<gene>
    <name evidence="2" type="ORF">R4Z09_22735</name>
</gene>
<proteinExistence type="predicted"/>
<dbReference type="RefSeq" id="WP_338449003.1">
    <property type="nucleotide sequence ID" value="NZ_CP137640.1"/>
</dbReference>
<dbReference type="EMBL" id="CP137640">
    <property type="protein sequence ID" value="WVX80073.1"/>
    <property type="molecule type" value="Genomic_DNA"/>
</dbReference>
<evidence type="ECO:0000313" key="2">
    <source>
        <dbReference type="EMBL" id="WVX80073.1"/>
    </source>
</evidence>
<protein>
    <submittedName>
        <fullName evidence="2">Uncharacterized protein</fullName>
    </submittedName>
</protein>
<name>A0ABZ2CE10_9BACI</name>
<reference evidence="2 3" key="1">
    <citation type="submission" date="2023-10" db="EMBL/GenBank/DDBJ databases">
        <title>Niallia locisalis sp.nov. isolated from a salt pond sample.</title>
        <authorList>
            <person name="Li X.-J."/>
            <person name="Dong L."/>
        </authorList>
    </citation>
    <scope>NUCLEOTIDE SEQUENCE [LARGE SCALE GENOMIC DNA]</scope>
    <source>
        <strain evidence="2 3">DSM 29761</strain>
    </source>
</reference>
<evidence type="ECO:0000256" key="1">
    <source>
        <dbReference type="SAM" id="MobiDB-lite"/>
    </source>
</evidence>
<accession>A0ABZ2CE10</accession>
<dbReference type="Proteomes" id="UP001357223">
    <property type="component" value="Chromosome"/>
</dbReference>
<evidence type="ECO:0000313" key="3">
    <source>
        <dbReference type="Proteomes" id="UP001357223"/>
    </source>
</evidence>
<sequence length="79" mass="9055">MEDQKFFDQEANEANIKINQELDDNSYRPHRTGKEGENSTTEANMKIQEAFYNEENSDGIIPTYLNNNTPAIKITGNDK</sequence>
<organism evidence="2 3">
    <name type="scientific">Niallia oryzisoli</name>
    <dbReference type="NCBI Taxonomy" id="1737571"/>
    <lineage>
        <taxon>Bacteria</taxon>
        <taxon>Bacillati</taxon>
        <taxon>Bacillota</taxon>
        <taxon>Bacilli</taxon>
        <taxon>Bacillales</taxon>
        <taxon>Bacillaceae</taxon>
        <taxon>Niallia</taxon>
    </lineage>
</organism>
<keyword evidence="3" id="KW-1185">Reference proteome</keyword>
<feature type="region of interest" description="Disordered" evidence="1">
    <location>
        <begin position="17"/>
        <end position="42"/>
    </location>
</feature>